<evidence type="ECO:0000313" key="13">
    <source>
        <dbReference type="EMBL" id="CEQ04659.1"/>
    </source>
</evidence>
<dbReference type="InterPro" id="IPR032828">
    <property type="entry name" value="PolyA_RNA-bd"/>
</dbReference>
<keyword evidence="6" id="KW-0547">Nucleotide-binding</keyword>
<evidence type="ECO:0000256" key="6">
    <source>
        <dbReference type="ARBA" id="ARBA00022741"/>
    </source>
</evidence>
<reference evidence="13 14" key="1">
    <citation type="submission" date="2015-01" db="EMBL/GenBank/DDBJ databases">
        <authorList>
            <person name="Aslett A.Martin."/>
            <person name="De Silva Nishadi"/>
        </authorList>
    </citation>
    <scope>NUCLEOTIDE SEQUENCE [LARGE SCALE GENOMIC DNA]</scope>
    <source>
        <strain evidence="13 14">R28058</strain>
    </source>
</reference>
<dbReference type="Gene3D" id="1.10.3090.10">
    <property type="entry name" value="cca-adding enzyme, domain 2"/>
    <property type="match status" value="1"/>
</dbReference>
<dbReference type="CDD" id="cd05398">
    <property type="entry name" value="NT_ClassII-CCAase"/>
    <property type="match status" value="1"/>
</dbReference>
<dbReference type="EMBL" id="CEKZ01000014">
    <property type="protein sequence ID" value="CEQ04659.1"/>
    <property type="molecule type" value="Genomic_DNA"/>
</dbReference>
<evidence type="ECO:0000256" key="9">
    <source>
        <dbReference type="RuleBase" id="RU003953"/>
    </source>
</evidence>
<dbReference type="AlphaFoldDB" id="A0A0C7R9K6"/>
<dbReference type="InterPro" id="IPR002646">
    <property type="entry name" value="PolA_pol_head_dom"/>
</dbReference>
<keyword evidence="8 9" id="KW-0694">RNA-binding</keyword>
<evidence type="ECO:0000259" key="10">
    <source>
        <dbReference type="Pfam" id="PF01743"/>
    </source>
</evidence>
<dbReference type="PANTHER" id="PTHR46173">
    <property type="entry name" value="CCA TRNA NUCLEOTIDYLTRANSFERASE 1, MITOCHONDRIAL"/>
    <property type="match status" value="1"/>
</dbReference>
<dbReference type="GO" id="GO:0004810">
    <property type="term" value="F:CCA tRNA nucleotidyltransferase activity"/>
    <property type="evidence" value="ECO:0007669"/>
    <property type="project" value="UniProtKB-EC"/>
</dbReference>
<dbReference type="OrthoDB" id="9805698at2"/>
<dbReference type="Pfam" id="PF01743">
    <property type="entry name" value="PolyA_pol"/>
    <property type="match status" value="1"/>
</dbReference>
<proteinExistence type="inferred from homology"/>
<evidence type="ECO:0000256" key="8">
    <source>
        <dbReference type="ARBA" id="ARBA00022884"/>
    </source>
</evidence>
<evidence type="ECO:0000259" key="12">
    <source>
        <dbReference type="Pfam" id="PF13735"/>
    </source>
</evidence>
<comment type="similarity">
    <text evidence="9">Belongs to the tRNA nucleotidyltransferase/poly(A) polymerase family.</text>
</comment>
<keyword evidence="7" id="KW-0460">Magnesium</keyword>
<keyword evidence="2 9" id="KW-0808">Transferase</keyword>
<evidence type="ECO:0000256" key="2">
    <source>
        <dbReference type="ARBA" id="ARBA00022679"/>
    </source>
</evidence>
<feature type="domain" description="tRNA nucleotidyltransferase/poly(A) polymerase RNA and SrmB- binding" evidence="11">
    <location>
        <begin position="173"/>
        <end position="226"/>
    </location>
</feature>
<dbReference type="Proteomes" id="UP000049127">
    <property type="component" value="Unassembled WGS sequence"/>
</dbReference>
<keyword evidence="4 13" id="KW-0548">Nucleotidyltransferase</keyword>
<evidence type="ECO:0000256" key="3">
    <source>
        <dbReference type="ARBA" id="ARBA00022694"/>
    </source>
</evidence>
<evidence type="ECO:0000259" key="11">
    <source>
        <dbReference type="Pfam" id="PF12627"/>
    </source>
</evidence>
<dbReference type="Pfam" id="PF13735">
    <property type="entry name" value="tRNA_NucTran2_2"/>
    <property type="match status" value="1"/>
</dbReference>
<comment type="cofactor">
    <cofactor evidence="1">
        <name>Mg(2+)</name>
        <dbReference type="ChEBI" id="CHEBI:18420"/>
    </cofactor>
</comment>
<gene>
    <name evidence="13" type="primary">pcnB</name>
    <name evidence="13" type="ORF">R28058_23771</name>
</gene>
<keyword evidence="3" id="KW-0819">tRNA processing</keyword>
<evidence type="ECO:0000256" key="7">
    <source>
        <dbReference type="ARBA" id="ARBA00022842"/>
    </source>
</evidence>
<dbReference type="GO" id="GO:0046872">
    <property type="term" value="F:metal ion binding"/>
    <property type="evidence" value="ECO:0007669"/>
    <property type="project" value="UniProtKB-KW"/>
</dbReference>
<evidence type="ECO:0000256" key="1">
    <source>
        <dbReference type="ARBA" id="ARBA00001946"/>
    </source>
</evidence>
<dbReference type="Pfam" id="PF12627">
    <property type="entry name" value="PolyA_pol_RNAbd"/>
    <property type="match status" value="1"/>
</dbReference>
<organism evidence="13 14">
    <name type="scientific">Paraclostridium sordellii</name>
    <name type="common">Clostridium sordellii</name>
    <dbReference type="NCBI Taxonomy" id="1505"/>
    <lineage>
        <taxon>Bacteria</taxon>
        <taxon>Bacillati</taxon>
        <taxon>Bacillota</taxon>
        <taxon>Clostridia</taxon>
        <taxon>Peptostreptococcales</taxon>
        <taxon>Peptostreptococcaceae</taxon>
        <taxon>Paraclostridium</taxon>
    </lineage>
</organism>
<dbReference type="InterPro" id="IPR043519">
    <property type="entry name" value="NT_sf"/>
</dbReference>
<protein>
    <submittedName>
        <fullName evidence="13">PolyA polymerase family protein</fullName>
        <ecNumber evidence="13">2.7.7.72</ecNumber>
    </submittedName>
</protein>
<dbReference type="GO" id="GO:0000049">
    <property type="term" value="F:tRNA binding"/>
    <property type="evidence" value="ECO:0007669"/>
    <property type="project" value="TreeGrafter"/>
</dbReference>
<dbReference type="InterPro" id="IPR032810">
    <property type="entry name" value="CCA-adding_enz_C"/>
</dbReference>
<dbReference type="RefSeq" id="WP_055342780.1">
    <property type="nucleotide sequence ID" value="NZ_CEKZ01000014.1"/>
</dbReference>
<keyword evidence="5" id="KW-0479">Metal-binding</keyword>
<evidence type="ECO:0000256" key="5">
    <source>
        <dbReference type="ARBA" id="ARBA00022723"/>
    </source>
</evidence>
<evidence type="ECO:0000313" key="14">
    <source>
        <dbReference type="Proteomes" id="UP000049127"/>
    </source>
</evidence>
<dbReference type="NCBIfam" id="NF009814">
    <property type="entry name" value="PRK13299.1"/>
    <property type="match status" value="1"/>
</dbReference>
<evidence type="ECO:0000256" key="4">
    <source>
        <dbReference type="ARBA" id="ARBA00022695"/>
    </source>
</evidence>
<dbReference type="EC" id="2.7.7.72" evidence="13"/>
<dbReference type="SUPFAM" id="SSF81301">
    <property type="entry name" value="Nucleotidyltransferase"/>
    <property type="match status" value="1"/>
</dbReference>
<accession>A0A0C7R9K6</accession>
<name>A0A0C7R9K6_PARSO</name>
<sequence length="398" mass="46186">MKIKIPKDVEELIEEIYNNGYEAFIVGGCVRDSVIGLVPNDYDITTNATPNEIINIFKNYKVIETGIKHGTVTIIKNKSEYEITTYRIDGEYKDNRRPDKVEFTSNIKKDLERRDFTINAIAYNSKVGLVDEFEGIRDINKKLIKTVGSPEKRFKEDGLRIIRAVRFSAKLAFEIDKNTMEAIYKNINLISSVSYERIQEEINKILLSDNPEKIYILYDAGIFDVLNLYDINIEENKLNKVKVCNKDLILRLSIFTYLMGDTYKGKQFLKLLKYSNNIRIQCEKIIENIDIDLKKSKKNVKKYLNKFGKINFMYILKINEILNNKDNTKIYEIIDEVEKNNECYELKSLSVNGNDLKALGYKGKDIGIKLNALLELVIENSELNDKLKLIEMINDTPM</sequence>
<feature type="domain" description="Poly A polymerase head" evidence="10">
    <location>
        <begin position="23"/>
        <end position="144"/>
    </location>
</feature>
<dbReference type="InterPro" id="IPR050264">
    <property type="entry name" value="Bact_CCA-adding_enz_type3_sf"/>
</dbReference>
<dbReference type="Gene3D" id="3.30.460.10">
    <property type="entry name" value="Beta Polymerase, domain 2"/>
    <property type="match status" value="1"/>
</dbReference>
<dbReference type="PANTHER" id="PTHR46173:SF1">
    <property type="entry name" value="CCA TRNA NUCLEOTIDYLTRANSFERASE 1, MITOCHONDRIAL"/>
    <property type="match status" value="1"/>
</dbReference>
<dbReference type="SUPFAM" id="SSF81891">
    <property type="entry name" value="Poly A polymerase C-terminal region-like"/>
    <property type="match status" value="1"/>
</dbReference>
<dbReference type="GO" id="GO:0008033">
    <property type="term" value="P:tRNA processing"/>
    <property type="evidence" value="ECO:0007669"/>
    <property type="project" value="UniProtKB-KW"/>
</dbReference>
<feature type="domain" description="CCA-adding enzyme C-terminal" evidence="12">
    <location>
        <begin position="254"/>
        <end position="392"/>
    </location>
</feature>
<dbReference type="GO" id="GO:0000166">
    <property type="term" value="F:nucleotide binding"/>
    <property type="evidence" value="ECO:0007669"/>
    <property type="project" value="UniProtKB-KW"/>
</dbReference>